<dbReference type="EMBL" id="KN837175">
    <property type="protein sequence ID" value="KIJ36783.1"/>
    <property type="molecule type" value="Genomic_DNA"/>
</dbReference>
<dbReference type="InterPro" id="IPR049203">
    <property type="entry name" value="DUF6818"/>
</dbReference>
<reference evidence="3 4" key="1">
    <citation type="submission" date="2014-06" db="EMBL/GenBank/DDBJ databases">
        <title>Evolutionary Origins and Diversification of the Mycorrhizal Mutualists.</title>
        <authorList>
            <consortium name="DOE Joint Genome Institute"/>
            <consortium name="Mycorrhizal Genomics Consortium"/>
            <person name="Kohler A."/>
            <person name="Kuo A."/>
            <person name="Nagy L.G."/>
            <person name="Floudas D."/>
            <person name="Copeland A."/>
            <person name="Barry K.W."/>
            <person name="Cichocki N."/>
            <person name="Veneault-Fourrey C."/>
            <person name="LaButti K."/>
            <person name="Lindquist E.A."/>
            <person name="Lipzen A."/>
            <person name="Lundell T."/>
            <person name="Morin E."/>
            <person name="Murat C."/>
            <person name="Riley R."/>
            <person name="Ohm R."/>
            <person name="Sun H."/>
            <person name="Tunlid A."/>
            <person name="Henrissat B."/>
            <person name="Grigoriev I.V."/>
            <person name="Hibbett D.S."/>
            <person name="Martin F."/>
        </authorList>
    </citation>
    <scope>NUCLEOTIDE SEQUENCE [LARGE SCALE GENOMIC DNA]</scope>
    <source>
        <strain evidence="3 4">SS14</strain>
    </source>
</reference>
<dbReference type="Proteomes" id="UP000054279">
    <property type="component" value="Unassembled WGS sequence"/>
</dbReference>
<feature type="domain" description="DUF6818" evidence="2">
    <location>
        <begin position="47"/>
        <end position="92"/>
    </location>
</feature>
<feature type="region of interest" description="Disordered" evidence="1">
    <location>
        <begin position="103"/>
        <end position="141"/>
    </location>
</feature>
<protein>
    <recommendedName>
        <fullName evidence="2">DUF6818 domain-containing protein</fullName>
    </recommendedName>
</protein>
<organism evidence="3 4">
    <name type="scientific">Sphaerobolus stellatus (strain SS14)</name>
    <dbReference type="NCBI Taxonomy" id="990650"/>
    <lineage>
        <taxon>Eukaryota</taxon>
        <taxon>Fungi</taxon>
        <taxon>Dikarya</taxon>
        <taxon>Basidiomycota</taxon>
        <taxon>Agaricomycotina</taxon>
        <taxon>Agaricomycetes</taxon>
        <taxon>Phallomycetidae</taxon>
        <taxon>Geastrales</taxon>
        <taxon>Sphaerobolaceae</taxon>
        <taxon>Sphaerobolus</taxon>
    </lineage>
</organism>
<proteinExistence type="predicted"/>
<sequence>MVERGDRAAAGYCPGGAAHHRNQLGRGYLEFNEAAAFENTSALEGWLKKLHSTPPPTGDVEVPPEVQRALEINEAINAKAGVTIILDNDDYDVQDVSNDCDDNYINEDEDENPHPAKIVKPNTPNMSSKLNMKGKGHTDGE</sequence>
<accession>A0A0C9U1V2</accession>
<evidence type="ECO:0000259" key="2">
    <source>
        <dbReference type="Pfam" id="PF20681"/>
    </source>
</evidence>
<dbReference type="Pfam" id="PF20681">
    <property type="entry name" value="DUF6818"/>
    <property type="match status" value="1"/>
</dbReference>
<name>A0A0C9U1V2_SPHS4</name>
<dbReference type="HOGENOM" id="CLU_1826513_0_0_1"/>
<evidence type="ECO:0000313" key="4">
    <source>
        <dbReference type="Proteomes" id="UP000054279"/>
    </source>
</evidence>
<evidence type="ECO:0000256" key="1">
    <source>
        <dbReference type="SAM" id="MobiDB-lite"/>
    </source>
</evidence>
<gene>
    <name evidence="3" type="ORF">M422DRAFT_260876</name>
</gene>
<dbReference type="AlphaFoldDB" id="A0A0C9U1V2"/>
<evidence type="ECO:0000313" key="3">
    <source>
        <dbReference type="EMBL" id="KIJ36783.1"/>
    </source>
</evidence>
<keyword evidence="4" id="KW-1185">Reference proteome</keyword>
<dbReference type="OrthoDB" id="99432at2759"/>